<evidence type="ECO:0000256" key="9">
    <source>
        <dbReference type="SAM" id="Phobius"/>
    </source>
</evidence>
<dbReference type="AlphaFoldDB" id="A0AAV0JWC0"/>
<dbReference type="FunFam" id="3.30.200.20:FF:000371">
    <property type="entry name" value="Protein NSP-INTERACTING KINASE 2"/>
    <property type="match status" value="1"/>
</dbReference>
<dbReference type="SUPFAM" id="SSF52058">
    <property type="entry name" value="L domain-like"/>
    <property type="match status" value="1"/>
</dbReference>
<proteinExistence type="predicted"/>
<dbReference type="Pfam" id="PF07714">
    <property type="entry name" value="PK_Tyr_Ser-Thr"/>
    <property type="match status" value="1"/>
</dbReference>
<evidence type="ECO:0000256" key="8">
    <source>
        <dbReference type="SAM" id="MobiDB-lite"/>
    </source>
</evidence>
<evidence type="ECO:0000313" key="13">
    <source>
        <dbReference type="Proteomes" id="UP001154282"/>
    </source>
</evidence>
<accession>A0AAV0JWC0</accession>
<organism evidence="12 13">
    <name type="scientific">Linum tenue</name>
    <dbReference type="NCBI Taxonomy" id="586396"/>
    <lineage>
        <taxon>Eukaryota</taxon>
        <taxon>Viridiplantae</taxon>
        <taxon>Streptophyta</taxon>
        <taxon>Embryophyta</taxon>
        <taxon>Tracheophyta</taxon>
        <taxon>Spermatophyta</taxon>
        <taxon>Magnoliopsida</taxon>
        <taxon>eudicotyledons</taxon>
        <taxon>Gunneridae</taxon>
        <taxon>Pentapetalae</taxon>
        <taxon>rosids</taxon>
        <taxon>fabids</taxon>
        <taxon>Malpighiales</taxon>
        <taxon>Linaceae</taxon>
        <taxon>Linum</taxon>
    </lineage>
</organism>
<feature type="compositionally biased region" description="Basic and acidic residues" evidence="8">
    <location>
        <begin position="353"/>
        <end position="368"/>
    </location>
</feature>
<evidence type="ECO:0000313" key="12">
    <source>
        <dbReference type="EMBL" id="CAI0413853.1"/>
    </source>
</evidence>
<dbReference type="GO" id="GO:0016020">
    <property type="term" value="C:membrane"/>
    <property type="evidence" value="ECO:0007669"/>
    <property type="project" value="UniProtKB-SubCell"/>
</dbReference>
<gene>
    <name evidence="12" type="ORF">LITE_LOCUS16097</name>
</gene>
<evidence type="ECO:0000256" key="2">
    <source>
        <dbReference type="ARBA" id="ARBA00022614"/>
    </source>
</evidence>
<dbReference type="Pfam" id="PF08263">
    <property type="entry name" value="LRRNT_2"/>
    <property type="match status" value="1"/>
</dbReference>
<comment type="caution">
    <text evidence="12">The sequence shown here is derived from an EMBL/GenBank/DDBJ whole genome shotgun (WGS) entry which is preliminary data.</text>
</comment>
<dbReference type="InterPro" id="IPR050647">
    <property type="entry name" value="Plant_LRR-RLKs"/>
</dbReference>
<sequence length="685" mass="74579">MGLSLSPFFSMGLLLLSLCLTPHLASANTELRALMELKSTLDPTNKLLRSWNPTGDPCTGSFEGVACNEHRKVANISLQGKGLSGTLSPAIAELKCLSGLYLHYNSLSGEIPRELTNLAELSDLYLNVNNLSGTIPPQIGNMAALQVMDLCCNQLTGNIPSAIGSLKKLSVVALQHNKLTGEIPSSLSNSLTLTRLDLGFNSLSGGIPMGVAQITQLELLDVRNNSLSGIVPSALQRMNESFQFENNRGLCGNGIPGLRKCSAFDNVNINQIGGQSGPLINDTLSRQTPEEKPVIVEPKSQSKSKSKSSLKLPQVAIVAGVIIITISLISLCFVIVFRYRRRKQRIGNASESPDSRRSSSDQTKKEFQRGSSISPLVSLEYPNGFHLPEENQNLNSFMFNLEEIESATLCFSEANLLGKGSFSSVYRGVLRDGSVVAIRVINMTSCKSEDSEFAKGMSLLTSLQHDNLVRLRGFCCSRGRGECYLVYDFAPRGKLSKYLEAEEGSGLVLDWSTRVSIIDGIAKGLGYLHRTEGSRPGIIHRSISVEKILLDRQFNPLIADSGLPKLLADDIIFLTLKTSAAMGYLAPEYITTGSFTEKSDVYAFGAIVLQILCGRSMLPTSMRVAAASCQYEDFIDKSIQGKFSEHEAGKLARIALRCTHELPEERPDMEAVIEELNRVHELASS</sequence>
<feature type="region of interest" description="Disordered" evidence="8">
    <location>
        <begin position="278"/>
        <end position="303"/>
    </location>
</feature>
<dbReference type="SUPFAM" id="SSF56112">
    <property type="entry name" value="Protein kinase-like (PK-like)"/>
    <property type="match status" value="1"/>
</dbReference>
<dbReference type="EMBL" id="CAMGYJ010000005">
    <property type="protein sequence ID" value="CAI0413853.1"/>
    <property type="molecule type" value="Genomic_DNA"/>
</dbReference>
<keyword evidence="3 9" id="KW-0812">Transmembrane</keyword>
<dbReference type="PANTHER" id="PTHR48056:SF37">
    <property type="entry name" value="PROTEIN KINASE DOMAIN-CONTAINING PROTEIN"/>
    <property type="match status" value="1"/>
</dbReference>
<feature type="region of interest" description="Disordered" evidence="8">
    <location>
        <begin position="346"/>
        <end position="371"/>
    </location>
</feature>
<dbReference type="FunFam" id="3.80.10.10:FF:000379">
    <property type="entry name" value="Protein NSP-INTERACTING KINASE 2"/>
    <property type="match status" value="1"/>
</dbReference>
<evidence type="ECO:0000256" key="7">
    <source>
        <dbReference type="ARBA" id="ARBA00023180"/>
    </source>
</evidence>
<evidence type="ECO:0000256" key="10">
    <source>
        <dbReference type="SAM" id="SignalP"/>
    </source>
</evidence>
<dbReference type="InterPro" id="IPR000719">
    <property type="entry name" value="Prot_kinase_dom"/>
</dbReference>
<dbReference type="CDD" id="cd14066">
    <property type="entry name" value="STKc_IRAK"/>
    <property type="match status" value="1"/>
</dbReference>
<dbReference type="Pfam" id="PF00560">
    <property type="entry name" value="LRR_1"/>
    <property type="match status" value="4"/>
</dbReference>
<evidence type="ECO:0000259" key="11">
    <source>
        <dbReference type="PROSITE" id="PS50011"/>
    </source>
</evidence>
<dbReference type="Gene3D" id="3.80.10.10">
    <property type="entry name" value="Ribonuclease Inhibitor"/>
    <property type="match status" value="2"/>
</dbReference>
<dbReference type="InterPro" id="IPR013210">
    <property type="entry name" value="LRR_N_plant-typ"/>
</dbReference>
<dbReference type="GO" id="GO:0005524">
    <property type="term" value="F:ATP binding"/>
    <property type="evidence" value="ECO:0007669"/>
    <property type="project" value="InterPro"/>
</dbReference>
<keyword evidence="13" id="KW-1185">Reference proteome</keyword>
<evidence type="ECO:0000256" key="6">
    <source>
        <dbReference type="ARBA" id="ARBA00023136"/>
    </source>
</evidence>
<keyword evidence="2" id="KW-0433">Leucine-rich repeat</keyword>
<dbReference type="InterPro" id="IPR032675">
    <property type="entry name" value="LRR_dom_sf"/>
</dbReference>
<reference evidence="12" key="1">
    <citation type="submission" date="2022-08" db="EMBL/GenBank/DDBJ databases">
        <authorList>
            <person name="Gutierrez-Valencia J."/>
        </authorList>
    </citation>
    <scope>NUCLEOTIDE SEQUENCE</scope>
</reference>
<keyword evidence="10" id="KW-0732">Signal</keyword>
<dbReference type="Gene3D" id="1.10.510.10">
    <property type="entry name" value="Transferase(Phosphotransferase) domain 1"/>
    <property type="match status" value="1"/>
</dbReference>
<feature type="transmembrane region" description="Helical" evidence="9">
    <location>
        <begin position="315"/>
        <end position="337"/>
    </location>
</feature>
<evidence type="ECO:0000256" key="4">
    <source>
        <dbReference type="ARBA" id="ARBA00022737"/>
    </source>
</evidence>
<dbReference type="InterPro" id="IPR011009">
    <property type="entry name" value="Kinase-like_dom_sf"/>
</dbReference>
<dbReference type="PANTHER" id="PTHR48056">
    <property type="entry name" value="LRR RECEPTOR-LIKE SERINE/THREONINE-PROTEIN KINASE-RELATED"/>
    <property type="match status" value="1"/>
</dbReference>
<keyword evidence="4" id="KW-0677">Repeat</keyword>
<dbReference type="InterPro" id="IPR001245">
    <property type="entry name" value="Ser-Thr/Tyr_kinase_cat_dom"/>
</dbReference>
<feature type="signal peptide" evidence="10">
    <location>
        <begin position="1"/>
        <end position="27"/>
    </location>
</feature>
<keyword evidence="7" id="KW-0325">Glycoprotein</keyword>
<keyword evidence="5 9" id="KW-1133">Transmembrane helix</keyword>
<name>A0AAV0JWC0_9ROSI</name>
<dbReference type="GO" id="GO:0033612">
    <property type="term" value="F:receptor serine/threonine kinase binding"/>
    <property type="evidence" value="ECO:0007669"/>
    <property type="project" value="TreeGrafter"/>
</dbReference>
<evidence type="ECO:0000256" key="5">
    <source>
        <dbReference type="ARBA" id="ARBA00022989"/>
    </source>
</evidence>
<protein>
    <recommendedName>
        <fullName evidence="11">Protein kinase domain-containing protein</fullName>
    </recommendedName>
</protein>
<dbReference type="InterPro" id="IPR001611">
    <property type="entry name" value="Leu-rich_rpt"/>
</dbReference>
<dbReference type="PROSITE" id="PS50011">
    <property type="entry name" value="PROTEIN_KINASE_DOM"/>
    <property type="match status" value="1"/>
</dbReference>
<comment type="subcellular location">
    <subcellularLocation>
        <location evidence="1">Membrane</location>
    </subcellularLocation>
</comment>
<evidence type="ECO:0000256" key="1">
    <source>
        <dbReference type="ARBA" id="ARBA00004370"/>
    </source>
</evidence>
<feature type="domain" description="Protein kinase" evidence="11">
    <location>
        <begin position="411"/>
        <end position="683"/>
    </location>
</feature>
<dbReference type="Proteomes" id="UP001154282">
    <property type="component" value="Unassembled WGS sequence"/>
</dbReference>
<dbReference type="GO" id="GO:0004672">
    <property type="term" value="F:protein kinase activity"/>
    <property type="evidence" value="ECO:0007669"/>
    <property type="project" value="InterPro"/>
</dbReference>
<dbReference type="Gene3D" id="3.30.200.20">
    <property type="entry name" value="Phosphorylase Kinase, domain 1"/>
    <property type="match status" value="1"/>
</dbReference>
<evidence type="ECO:0000256" key="3">
    <source>
        <dbReference type="ARBA" id="ARBA00022692"/>
    </source>
</evidence>
<feature type="chain" id="PRO_5044009907" description="Protein kinase domain-containing protein" evidence="10">
    <location>
        <begin position="28"/>
        <end position="685"/>
    </location>
</feature>
<keyword evidence="6 9" id="KW-0472">Membrane</keyword>